<keyword evidence="6" id="KW-0663">Pyridoxal phosphate</keyword>
<dbReference type="Proteomes" id="UP000243063">
    <property type="component" value="Chromosome I"/>
</dbReference>
<proteinExistence type="predicted"/>
<name>A0A1H2HEP9_9GAMM</name>
<evidence type="ECO:0000313" key="11">
    <source>
        <dbReference type="EMBL" id="SDU30242.1"/>
    </source>
</evidence>
<dbReference type="RefSeq" id="WP_090214528.1">
    <property type="nucleotide sequence ID" value="NZ_LT629780.1"/>
</dbReference>
<dbReference type="PANTHER" id="PTHR42885">
    <property type="entry name" value="HISTIDINOL-PHOSPHATE AMINOTRANSFERASE-RELATED"/>
    <property type="match status" value="1"/>
</dbReference>
<dbReference type="InterPro" id="IPR015424">
    <property type="entry name" value="PyrdxlP-dep_Trfase"/>
</dbReference>
<evidence type="ECO:0000256" key="8">
    <source>
        <dbReference type="ARBA" id="ARBA00029996"/>
    </source>
</evidence>
<dbReference type="Gene3D" id="3.90.1150.10">
    <property type="entry name" value="Aspartate Aminotransferase, domain 1"/>
    <property type="match status" value="1"/>
</dbReference>
<dbReference type="InterPro" id="IPR015422">
    <property type="entry name" value="PyrdxlP-dep_Trfase_small"/>
</dbReference>
<dbReference type="InterPro" id="IPR015421">
    <property type="entry name" value="PyrdxlP-dep_Trfase_major"/>
</dbReference>
<evidence type="ECO:0000256" key="6">
    <source>
        <dbReference type="ARBA" id="ARBA00022898"/>
    </source>
</evidence>
<evidence type="ECO:0000256" key="5">
    <source>
        <dbReference type="ARBA" id="ARBA00022573"/>
    </source>
</evidence>
<protein>
    <recommendedName>
        <fullName evidence="4">threonine-phosphate decarboxylase</fullName>
        <ecNumber evidence="4">4.1.1.81</ecNumber>
    </recommendedName>
    <alternativeName>
        <fullName evidence="8">L-threonine-O-3-phosphate decarboxylase</fullName>
    </alternativeName>
</protein>
<dbReference type="GO" id="GO:0009236">
    <property type="term" value="P:cobalamin biosynthetic process"/>
    <property type="evidence" value="ECO:0007669"/>
    <property type="project" value="UniProtKB-UniPathway"/>
</dbReference>
<evidence type="ECO:0000256" key="9">
    <source>
        <dbReference type="ARBA" id="ARBA00048531"/>
    </source>
</evidence>
<evidence type="ECO:0000256" key="4">
    <source>
        <dbReference type="ARBA" id="ARBA00012285"/>
    </source>
</evidence>
<evidence type="ECO:0000313" key="12">
    <source>
        <dbReference type="Proteomes" id="UP000243063"/>
    </source>
</evidence>
<dbReference type="UniPathway" id="UPA00148"/>
<evidence type="ECO:0000256" key="1">
    <source>
        <dbReference type="ARBA" id="ARBA00001933"/>
    </source>
</evidence>
<dbReference type="Gene3D" id="3.40.640.10">
    <property type="entry name" value="Type I PLP-dependent aspartate aminotransferase-like (Major domain)"/>
    <property type="match status" value="1"/>
</dbReference>
<keyword evidence="7" id="KW-0456">Lyase</keyword>
<dbReference type="EMBL" id="LT629780">
    <property type="protein sequence ID" value="SDU30242.1"/>
    <property type="molecule type" value="Genomic_DNA"/>
</dbReference>
<comment type="function">
    <text evidence="2">Decarboxylates L-threonine-O-3-phosphate to yield (R)-1-amino-2-propanol O-2-phosphate, the precursor for the linkage between the nucleotide loop and the corrin ring in cobalamin.</text>
</comment>
<comment type="pathway">
    <text evidence="3">Cofactor biosynthesis; adenosylcobalamin biosynthesis.</text>
</comment>
<dbReference type="SUPFAM" id="SSF53383">
    <property type="entry name" value="PLP-dependent transferases"/>
    <property type="match status" value="1"/>
</dbReference>
<gene>
    <name evidence="11" type="ORF">SAMN05216580_2284</name>
</gene>
<dbReference type="PANTHER" id="PTHR42885:SF1">
    <property type="entry name" value="THREONINE-PHOSPHATE DECARBOXYLASE"/>
    <property type="match status" value="1"/>
</dbReference>
<dbReference type="STRING" id="1245526.SAMN05216580_2284"/>
<evidence type="ECO:0000259" key="10">
    <source>
        <dbReference type="Pfam" id="PF00155"/>
    </source>
</evidence>
<accession>A0A1H2HEP9</accession>
<feature type="domain" description="Aminotransferase class I/classII large" evidence="10">
    <location>
        <begin position="67"/>
        <end position="324"/>
    </location>
</feature>
<reference evidence="12" key="1">
    <citation type="submission" date="2016-10" db="EMBL/GenBank/DDBJ databases">
        <authorList>
            <person name="Varghese N."/>
            <person name="Submissions S."/>
        </authorList>
    </citation>
    <scope>NUCLEOTIDE SEQUENCE [LARGE SCALE GENOMIC DNA]</scope>
    <source>
        <strain evidence="12">CCTCC 2012022</strain>
    </source>
</reference>
<keyword evidence="5" id="KW-0169">Cobalamin biosynthesis</keyword>
<dbReference type="CDD" id="cd00609">
    <property type="entry name" value="AAT_like"/>
    <property type="match status" value="1"/>
</dbReference>
<evidence type="ECO:0000256" key="7">
    <source>
        <dbReference type="ARBA" id="ARBA00023239"/>
    </source>
</evidence>
<dbReference type="NCBIfam" id="TIGR01140">
    <property type="entry name" value="L_thr_O3P_dcar"/>
    <property type="match status" value="1"/>
</dbReference>
<evidence type="ECO:0000256" key="2">
    <source>
        <dbReference type="ARBA" id="ARBA00003444"/>
    </source>
</evidence>
<dbReference type="InterPro" id="IPR004839">
    <property type="entry name" value="Aminotransferase_I/II_large"/>
</dbReference>
<comment type="catalytic activity">
    <reaction evidence="9">
        <text>O-phospho-L-threonine + H(+) = (R)-1-aminopropan-2-yl phosphate + CO2</text>
        <dbReference type="Rhea" id="RHEA:11492"/>
        <dbReference type="ChEBI" id="CHEBI:15378"/>
        <dbReference type="ChEBI" id="CHEBI:16526"/>
        <dbReference type="ChEBI" id="CHEBI:58563"/>
        <dbReference type="ChEBI" id="CHEBI:58675"/>
        <dbReference type="EC" id="4.1.1.81"/>
    </reaction>
</comment>
<sequence length="330" mass="35035">MLEHGGRLRATAQRYGIPLADWLDLSTGIAPEPWPLPSIPLEVWARLPEDDDGLEAAACAAYGARHALAVAGSQAAIQTLPQLLPGGRVGVLAPSYAEHAQAWQRAGHELVRLSAAAIDAALDDLDALVLANPNNPTGERFAVAQLLDWHARLAARGGLLLVDEAFADCTPELSLAAHSDRPGLVVLRSFGKFFGLAGVRLGFVLAAPTLLARLREALGPWPVSGPARALGLQALGTGQAGARRRRAAELQRQGAALAGLLRAHDLPPAGGTALFQWLPYPDAAALHDFLARRGILVRLFNEPTSLRFGLPGSDADWQRLAQALAEYRQP</sequence>
<dbReference type="Pfam" id="PF00155">
    <property type="entry name" value="Aminotran_1_2"/>
    <property type="match status" value="1"/>
</dbReference>
<organism evidence="11 12">
    <name type="scientific">Geopseudomonas guangdongensis</name>
    <dbReference type="NCBI Taxonomy" id="1245526"/>
    <lineage>
        <taxon>Bacteria</taxon>
        <taxon>Pseudomonadati</taxon>
        <taxon>Pseudomonadota</taxon>
        <taxon>Gammaproteobacteria</taxon>
        <taxon>Pseudomonadales</taxon>
        <taxon>Pseudomonadaceae</taxon>
        <taxon>Geopseudomonas</taxon>
    </lineage>
</organism>
<dbReference type="AlphaFoldDB" id="A0A1H2HEP9"/>
<dbReference type="GO" id="GO:0030170">
    <property type="term" value="F:pyridoxal phosphate binding"/>
    <property type="evidence" value="ECO:0007669"/>
    <property type="project" value="InterPro"/>
</dbReference>
<dbReference type="GO" id="GO:0048472">
    <property type="term" value="F:threonine-phosphate decarboxylase activity"/>
    <property type="evidence" value="ECO:0007669"/>
    <property type="project" value="UniProtKB-EC"/>
</dbReference>
<keyword evidence="12" id="KW-1185">Reference proteome</keyword>
<dbReference type="InterPro" id="IPR005860">
    <property type="entry name" value="CobD"/>
</dbReference>
<comment type="cofactor">
    <cofactor evidence="1">
        <name>pyridoxal 5'-phosphate</name>
        <dbReference type="ChEBI" id="CHEBI:597326"/>
    </cofactor>
</comment>
<dbReference type="EC" id="4.1.1.81" evidence="4"/>
<dbReference type="OrthoDB" id="9799304at2"/>
<evidence type="ECO:0000256" key="3">
    <source>
        <dbReference type="ARBA" id="ARBA00004953"/>
    </source>
</evidence>